<protein>
    <submittedName>
        <fullName evidence="2">Uncharacterized protein</fullName>
    </submittedName>
</protein>
<accession>A0A448XAL2</accession>
<keyword evidence="1" id="KW-0472">Membrane</keyword>
<keyword evidence="3" id="KW-1185">Reference proteome</keyword>
<proteinExistence type="predicted"/>
<evidence type="ECO:0000256" key="1">
    <source>
        <dbReference type="SAM" id="Phobius"/>
    </source>
</evidence>
<comment type="caution">
    <text evidence="2">The sequence shown here is derived from an EMBL/GenBank/DDBJ whole genome shotgun (WGS) entry which is preliminary data.</text>
</comment>
<reference evidence="2" key="1">
    <citation type="submission" date="2018-11" db="EMBL/GenBank/DDBJ databases">
        <authorList>
            <consortium name="Pathogen Informatics"/>
        </authorList>
    </citation>
    <scope>NUCLEOTIDE SEQUENCE</scope>
</reference>
<gene>
    <name evidence="2" type="ORF">PXEA_LOCUS25839</name>
</gene>
<dbReference type="EMBL" id="CAAALY010244133">
    <property type="protein sequence ID" value="VEL32399.1"/>
    <property type="molecule type" value="Genomic_DNA"/>
</dbReference>
<feature type="transmembrane region" description="Helical" evidence="1">
    <location>
        <begin position="20"/>
        <end position="42"/>
    </location>
</feature>
<keyword evidence="1" id="KW-0812">Transmembrane</keyword>
<sequence length="87" mass="9735">MSDLVGWSTGLLAFRSGSAHFTRFIMSFLSASFASLDWRLILPINANRRGLRRYVRFASDVQFASATRRTELTTVCLCADLEADSPD</sequence>
<name>A0A448XAL2_9PLAT</name>
<dbReference type="AlphaFoldDB" id="A0A448XAL2"/>
<dbReference type="Proteomes" id="UP000784294">
    <property type="component" value="Unassembled WGS sequence"/>
</dbReference>
<evidence type="ECO:0000313" key="3">
    <source>
        <dbReference type="Proteomes" id="UP000784294"/>
    </source>
</evidence>
<evidence type="ECO:0000313" key="2">
    <source>
        <dbReference type="EMBL" id="VEL32399.1"/>
    </source>
</evidence>
<organism evidence="2 3">
    <name type="scientific">Protopolystoma xenopodis</name>
    <dbReference type="NCBI Taxonomy" id="117903"/>
    <lineage>
        <taxon>Eukaryota</taxon>
        <taxon>Metazoa</taxon>
        <taxon>Spiralia</taxon>
        <taxon>Lophotrochozoa</taxon>
        <taxon>Platyhelminthes</taxon>
        <taxon>Monogenea</taxon>
        <taxon>Polyopisthocotylea</taxon>
        <taxon>Polystomatidea</taxon>
        <taxon>Polystomatidae</taxon>
        <taxon>Protopolystoma</taxon>
    </lineage>
</organism>
<keyword evidence="1" id="KW-1133">Transmembrane helix</keyword>